<keyword evidence="3" id="KW-1185">Reference proteome</keyword>
<organism evidence="2 3">
    <name type="scientific">Anopheles quadriannulatus</name>
    <name type="common">Mosquito</name>
    <dbReference type="NCBI Taxonomy" id="34691"/>
    <lineage>
        <taxon>Eukaryota</taxon>
        <taxon>Metazoa</taxon>
        <taxon>Ecdysozoa</taxon>
        <taxon>Arthropoda</taxon>
        <taxon>Hexapoda</taxon>
        <taxon>Insecta</taxon>
        <taxon>Pterygota</taxon>
        <taxon>Neoptera</taxon>
        <taxon>Endopterygota</taxon>
        <taxon>Diptera</taxon>
        <taxon>Nematocera</taxon>
        <taxon>Culicoidea</taxon>
        <taxon>Culicidae</taxon>
        <taxon>Anophelinae</taxon>
        <taxon>Anopheles</taxon>
    </lineage>
</organism>
<keyword evidence="1" id="KW-1133">Transmembrane helix</keyword>
<reference evidence="2" key="1">
    <citation type="submission" date="2020-05" db="UniProtKB">
        <authorList>
            <consortium name="EnsemblMetazoa"/>
        </authorList>
    </citation>
    <scope>IDENTIFICATION</scope>
    <source>
        <strain evidence="2">SANGQUA</strain>
    </source>
</reference>
<keyword evidence="1" id="KW-0472">Membrane</keyword>
<dbReference type="EnsemblMetazoa" id="AQUA001832-RA">
    <property type="protein sequence ID" value="AQUA001832-PA"/>
    <property type="gene ID" value="AQUA001832"/>
</dbReference>
<proteinExistence type="predicted"/>
<accession>A0A182WWC5</accession>
<dbReference type="Proteomes" id="UP000076407">
    <property type="component" value="Unassembled WGS sequence"/>
</dbReference>
<dbReference type="AlphaFoldDB" id="A0A182WWC5"/>
<keyword evidence="1" id="KW-0812">Transmembrane</keyword>
<evidence type="ECO:0000313" key="2">
    <source>
        <dbReference type="EnsemblMetazoa" id="AQUA001832-PA"/>
    </source>
</evidence>
<evidence type="ECO:0000313" key="3">
    <source>
        <dbReference type="Proteomes" id="UP000076407"/>
    </source>
</evidence>
<feature type="transmembrane region" description="Helical" evidence="1">
    <location>
        <begin position="229"/>
        <end position="255"/>
    </location>
</feature>
<protein>
    <submittedName>
        <fullName evidence="2">Uncharacterized protein</fullName>
    </submittedName>
</protein>
<name>A0A182WWC5_ANOQN</name>
<sequence>MILNERLKLWPTGDRHVERFSREEAFRIEQVEEIIIHQIGQQLIAQPVQCGHLWQRKVPLPVRRPIHMRCPNQRPMLVKPIVHTAVFLPVQIDLNRFQRLHVQHVVSVIKWRLLVVKRWEAHSLKVPSIALFTTHHDPHRAPLGNVQRFDHPRNLVHERDRTGNVVQHGNVANLLPRHGHVLQQLHYGVWHVLQRTEIDTLVVSHHIRLRWPGRYMTHRRHLHLVRSHLLGVHVGLGMLLMLLLRLGLCLGLGLLHRKHLLLGGHHLGPLVGQCVPDFRTALRQKTGSSAHGFGVRGEK</sequence>
<evidence type="ECO:0000256" key="1">
    <source>
        <dbReference type="SAM" id="Phobius"/>
    </source>
</evidence>